<keyword evidence="6" id="KW-1185">Reference proteome</keyword>
<dbReference type="Pfam" id="PF04536">
    <property type="entry name" value="TPM_phosphatase"/>
    <property type="match status" value="1"/>
</dbReference>
<reference evidence="5 6" key="1">
    <citation type="submission" date="2019-09" db="EMBL/GenBank/DDBJ databases">
        <authorList>
            <person name="Valk L.C."/>
        </authorList>
    </citation>
    <scope>NUCLEOTIDE SEQUENCE [LARGE SCALE GENOMIC DNA]</scope>
    <source>
        <strain evidence="5">GalUA</strain>
    </source>
</reference>
<evidence type="ECO:0000256" key="2">
    <source>
        <dbReference type="SAM" id="MobiDB-lite"/>
    </source>
</evidence>
<proteinExistence type="predicted"/>
<evidence type="ECO:0000256" key="1">
    <source>
        <dbReference type="SAM" id="Coils"/>
    </source>
</evidence>
<accession>A0A7V7QKI0</accession>
<name>A0A7V7QKI0_9FIRM</name>
<feature type="domain" description="TPM" evidence="4">
    <location>
        <begin position="55"/>
        <end position="177"/>
    </location>
</feature>
<comment type="caution">
    <text evidence="5">The sequence shown here is derived from an EMBL/GenBank/DDBJ whole genome shotgun (WGS) entry which is preliminary data.</text>
</comment>
<dbReference type="EMBL" id="WAGX01000005">
    <property type="protein sequence ID" value="KAB1438293.1"/>
    <property type="molecule type" value="Genomic_DNA"/>
</dbReference>
<feature type="transmembrane region" description="Helical" evidence="3">
    <location>
        <begin position="194"/>
        <end position="213"/>
    </location>
</feature>
<gene>
    <name evidence="5" type="ORF">F7O84_12135</name>
</gene>
<dbReference type="PANTHER" id="PTHR30373">
    <property type="entry name" value="UPF0603 PROTEIN YGCG"/>
    <property type="match status" value="1"/>
</dbReference>
<evidence type="ECO:0000256" key="3">
    <source>
        <dbReference type="SAM" id="Phobius"/>
    </source>
</evidence>
<evidence type="ECO:0000313" key="5">
    <source>
        <dbReference type="EMBL" id="KAB1438293.1"/>
    </source>
</evidence>
<keyword evidence="1" id="KW-0175">Coiled coil</keyword>
<feature type="coiled-coil region" evidence="1">
    <location>
        <begin position="56"/>
        <end position="83"/>
    </location>
</feature>
<dbReference type="PANTHER" id="PTHR30373:SF2">
    <property type="entry name" value="UPF0603 PROTEIN YGCG"/>
    <property type="match status" value="1"/>
</dbReference>
<dbReference type="OrthoDB" id="9806054at2"/>
<organism evidence="5 6">
    <name type="scientific">Candidatus Galacturonatibacter soehngenii</name>
    <dbReference type="NCBI Taxonomy" id="2307010"/>
    <lineage>
        <taxon>Bacteria</taxon>
        <taxon>Bacillati</taxon>
        <taxon>Bacillota</taxon>
        <taxon>Clostridia</taxon>
        <taxon>Lachnospirales</taxon>
        <taxon>Lachnospiraceae</taxon>
        <taxon>Candidatus Galacturonatibacter</taxon>
    </lineage>
</organism>
<dbReference type="InterPro" id="IPR007621">
    <property type="entry name" value="TPM_dom"/>
</dbReference>
<keyword evidence="3" id="KW-1133">Transmembrane helix</keyword>
<evidence type="ECO:0000313" key="6">
    <source>
        <dbReference type="Proteomes" id="UP000461768"/>
    </source>
</evidence>
<dbReference type="Gene3D" id="3.10.310.50">
    <property type="match status" value="1"/>
</dbReference>
<feature type="region of interest" description="Disordered" evidence="2">
    <location>
        <begin position="251"/>
        <end position="281"/>
    </location>
</feature>
<sequence>MVWSSRCYYIFSCSYLQLYFLLERLGIMMKRYVIGWMSLLILLLVCGFSSPTTKVYDNANILSEAEEERLNELCREAANETKADFVIVTVERLDGKAITAYADDFYDYQGFGFEKKEGTGTIFLLAMEEREITFSTSGACVELFSGSASDRIINEVSSYLSDGDYYTGFETYIKMTKEYIENGGKWSDSFLLDWVVSIVASLVVASIVVWIMCSGSKSKMTVNGYTYASGNKSNVLKQHDVFQRTTTIRRHIDTTPKGGSGGGGTRIGSSGNRHGGSSGKF</sequence>
<feature type="transmembrane region" description="Helical" evidence="3">
    <location>
        <begin position="34"/>
        <end position="52"/>
    </location>
</feature>
<protein>
    <submittedName>
        <fullName evidence="5">TPM domain-containing protein</fullName>
    </submittedName>
</protein>
<reference evidence="5 6" key="2">
    <citation type="submission" date="2020-02" db="EMBL/GenBank/DDBJ databases">
        <title>Candidatus Galacturonibacter soehngenii shows hetero-acetogenic catabolism of galacturonic acid but lacks a canonical carbon monoxide dehydrogenase/acetyl-CoA synthase complex.</title>
        <authorList>
            <person name="Diender M."/>
            <person name="Stouten G.R."/>
            <person name="Petersen J.F."/>
            <person name="Nielsen P.H."/>
            <person name="Dueholm M.S."/>
            <person name="Pronk J.T."/>
            <person name="Van Loosdrecht M.C.M."/>
        </authorList>
    </citation>
    <scope>NUCLEOTIDE SEQUENCE [LARGE SCALE GENOMIC DNA]</scope>
    <source>
        <strain evidence="5">GalUA</strain>
    </source>
</reference>
<evidence type="ECO:0000259" key="4">
    <source>
        <dbReference type="Pfam" id="PF04536"/>
    </source>
</evidence>
<dbReference type="AlphaFoldDB" id="A0A7V7QKI0"/>
<keyword evidence="3" id="KW-0472">Membrane</keyword>
<keyword evidence="3" id="KW-0812">Transmembrane</keyword>
<dbReference type="Proteomes" id="UP000461768">
    <property type="component" value="Unassembled WGS sequence"/>
</dbReference>